<dbReference type="Proteomes" id="UP001230051">
    <property type="component" value="Unassembled WGS sequence"/>
</dbReference>
<protein>
    <recommendedName>
        <fullName evidence="3">fructose-bisphosphate aldolase</fullName>
        <ecNumber evidence="3">4.1.2.13</ecNumber>
    </recommendedName>
</protein>
<dbReference type="GO" id="GO:0006096">
    <property type="term" value="P:glycolytic process"/>
    <property type="evidence" value="ECO:0007669"/>
    <property type="project" value="UniProtKB-KW"/>
</dbReference>
<dbReference type="EMBL" id="JAGXEW010000049">
    <property type="protein sequence ID" value="KAK1151912.1"/>
    <property type="molecule type" value="Genomic_DNA"/>
</dbReference>
<dbReference type="AlphaFoldDB" id="A0AAD8CKU7"/>
<dbReference type="Gene3D" id="3.20.20.70">
    <property type="entry name" value="Aldolase class I"/>
    <property type="match status" value="1"/>
</dbReference>
<accession>A0AAD8CKU7</accession>
<evidence type="ECO:0000313" key="8">
    <source>
        <dbReference type="Proteomes" id="UP001230051"/>
    </source>
</evidence>
<feature type="compositionally biased region" description="Basic and acidic residues" evidence="6">
    <location>
        <begin position="72"/>
        <end position="99"/>
    </location>
</feature>
<keyword evidence="8" id="KW-1185">Reference proteome</keyword>
<dbReference type="GO" id="GO:0004332">
    <property type="term" value="F:fructose-bisphosphate aldolase activity"/>
    <property type="evidence" value="ECO:0007669"/>
    <property type="project" value="UniProtKB-EC"/>
</dbReference>
<dbReference type="PANTHER" id="PTHR11627">
    <property type="entry name" value="FRUCTOSE-BISPHOSPHATE ALDOLASE"/>
    <property type="match status" value="1"/>
</dbReference>
<proteinExistence type="inferred from homology"/>
<dbReference type="EC" id="4.1.2.13" evidence="3"/>
<evidence type="ECO:0000313" key="7">
    <source>
        <dbReference type="EMBL" id="KAK1151912.1"/>
    </source>
</evidence>
<comment type="similarity">
    <text evidence="2">Belongs to the class I fructose-bisphosphate aldolase family.</text>
</comment>
<name>A0AAD8CKU7_ACIOX</name>
<dbReference type="InterPro" id="IPR013785">
    <property type="entry name" value="Aldolase_TIM"/>
</dbReference>
<dbReference type="Pfam" id="PF00274">
    <property type="entry name" value="Glycolytic"/>
    <property type="match status" value="1"/>
</dbReference>
<evidence type="ECO:0000256" key="1">
    <source>
        <dbReference type="ARBA" id="ARBA00004714"/>
    </source>
</evidence>
<evidence type="ECO:0000256" key="2">
    <source>
        <dbReference type="ARBA" id="ARBA00010387"/>
    </source>
</evidence>
<evidence type="ECO:0000256" key="4">
    <source>
        <dbReference type="ARBA" id="ARBA00023152"/>
    </source>
</evidence>
<evidence type="ECO:0000256" key="3">
    <source>
        <dbReference type="ARBA" id="ARBA00013068"/>
    </source>
</evidence>
<keyword evidence="5" id="KW-0456">Lyase</keyword>
<comment type="caution">
    <text evidence="7">The sequence shown here is derived from an EMBL/GenBank/DDBJ whole genome shotgun (WGS) entry which is preliminary data.</text>
</comment>
<gene>
    <name evidence="7" type="primary">Aldoa</name>
    <name evidence="7" type="ORF">AOXY_G31709</name>
</gene>
<evidence type="ECO:0000256" key="6">
    <source>
        <dbReference type="SAM" id="MobiDB-lite"/>
    </source>
</evidence>
<comment type="pathway">
    <text evidence="1">Carbohydrate degradation; glycolysis; D-glyceraldehyde 3-phosphate and glycerone phosphate from D-glucose: step 4/4.</text>
</comment>
<dbReference type="InterPro" id="IPR000741">
    <property type="entry name" value="FBA_I"/>
</dbReference>
<organism evidence="7 8">
    <name type="scientific">Acipenser oxyrinchus oxyrinchus</name>
    <dbReference type="NCBI Taxonomy" id="40147"/>
    <lineage>
        <taxon>Eukaryota</taxon>
        <taxon>Metazoa</taxon>
        <taxon>Chordata</taxon>
        <taxon>Craniata</taxon>
        <taxon>Vertebrata</taxon>
        <taxon>Euteleostomi</taxon>
        <taxon>Actinopterygii</taxon>
        <taxon>Chondrostei</taxon>
        <taxon>Acipenseriformes</taxon>
        <taxon>Acipenseridae</taxon>
        <taxon>Acipenser</taxon>
    </lineage>
</organism>
<sequence>MVTAGQACTKKYSPQEIAMATVTALRAPCPAVPGVTFLSGGQSEEDASINLNAINQCPCPSPGPSPSPMGEPCRRRSEDMGWEEENAKAAQEEYIKRGW</sequence>
<dbReference type="SUPFAM" id="SSF51569">
    <property type="entry name" value="Aldolase"/>
    <property type="match status" value="1"/>
</dbReference>
<evidence type="ECO:0000256" key="5">
    <source>
        <dbReference type="ARBA" id="ARBA00023239"/>
    </source>
</evidence>
<feature type="compositionally biased region" description="Pro residues" evidence="6">
    <location>
        <begin position="59"/>
        <end position="69"/>
    </location>
</feature>
<keyword evidence="4" id="KW-0324">Glycolysis</keyword>
<feature type="region of interest" description="Disordered" evidence="6">
    <location>
        <begin position="59"/>
        <end position="99"/>
    </location>
</feature>
<reference evidence="7" key="1">
    <citation type="submission" date="2022-02" db="EMBL/GenBank/DDBJ databases">
        <title>Atlantic sturgeon de novo genome assembly.</title>
        <authorList>
            <person name="Stock M."/>
            <person name="Klopp C."/>
            <person name="Guiguen Y."/>
            <person name="Cabau C."/>
            <person name="Parinello H."/>
            <person name="Santidrian Yebra-Pimentel E."/>
            <person name="Kuhl H."/>
            <person name="Dirks R.P."/>
            <person name="Guessner J."/>
            <person name="Wuertz S."/>
            <person name="Du K."/>
            <person name="Schartl M."/>
        </authorList>
    </citation>
    <scope>NUCLEOTIDE SEQUENCE</scope>
    <source>
        <strain evidence="7">STURGEONOMICS-FGT-2020</strain>
        <tissue evidence="7">Whole blood</tissue>
    </source>
</reference>